<dbReference type="EMBL" id="CM044701">
    <property type="protein sequence ID" value="KAI5680919.1"/>
    <property type="molecule type" value="Genomic_DNA"/>
</dbReference>
<accession>A0ACC0C7Q2</accession>
<keyword evidence="2" id="KW-1185">Reference proteome</keyword>
<proteinExistence type="predicted"/>
<reference evidence="2" key="1">
    <citation type="journal article" date="2023" name="Nat. Plants">
        <title>Single-cell RNA sequencing provides a high-resolution roadmap for understanding the multicellular compartmentation of specialized metabolism.</title>
        <authorList>
            <person name="Sun S."/>
            <person name="Shen X."/>
            <person name="Li Y."/>
            <person name="Li Y."/>
            <person name="Wang S."/>
            <person name="Li R."/>
            <person name="Zhang H."/>
            <person name="Shen G."/>
            <person name="Guo B."/>
            <person name="Wei J."/>
            <person name="Xu J."/>
            <person name="St-Pierre B."/>
            <person name="Chen S."/>
            <person name="Sun C."/>
        </authorList>
    </citation>
    <scope>NUCLEOTIDE SEQUENCE [LARGE SCALE GENOMIC DNA]</scope>
</reference>
<name>A0ACC0C7Q2_CATRO</name>
<gene>
    <name evidence="1" type="ORF">M9H77_02146</name>
</gene>
<comment type="caution">
    <text evidence="1">The sequence shown here is derived from an EMBL/GenBank/DDBJ whole genome shotgun (WGS) entry which is preliminary data.</text>
</comment>
<evidence type="ECO:0000313" key="1">
    <source>
        <dbReference type="EMBL" id="KAI5680919.1"/>
    </source>
</evidence>
<evidence type="ECO:0000313" key="2">
    <source>
        <dbReference type="Proteomes" id="UP001060085"/>
    </source>
</evidence>
<protein>
    <submittedName>
        <fullName evidence="1">Uncharacterized protein</fullName>
    </submittedName>
</protein>
<dbReference type="Proteomes" id="UP001060085">
    <property type="component" value="Linkage Group LG01"/>
</dbReference>
<sequence length="397" mass="46301">MYEIKTTKEGMRRLSNHGAHTHEGYNFGAYGRNDCDERWRYLRSMNAFYGNGSDGNKSMVGRRLMYRGDIVYRDMDRKNGDGGLVSKLDGYGGVRDYNFNVGNEASFVPGIEDQGKIFEKELHIIHRDITISFSLNPFSLYHEVSLRELEMTEGKPIENNDCVLTFFATFMKDLDGFILSNQPFSPLSDQIEFLSVKHVLSFFKVFMKDFIGFATPNQLTSFLSEQIEFPLDEHEQSNMVKSLKTLFENAQEEYFQVLEFNALLQIFFKVKSFFYPLPFKGLGVGTHFEKSTRMFPRDVILKFLTQPFERTLLQNLFFLALTSTQNLSFPFHRPFKQILEDTIDSPESQDSYGFHCVLFGRSLVKKSCYMHHSFLDNLFLNFYAYTSFKFHKPFKES</sequence>
<organism evidence="1 2">
    <name type="scientific">Catharanthus roseus</name>
    <name type="common">Madagascar periwinkle</name>
    <name type="synonym">Vinca rosea</name>
    <dbReference type="NCBI Taxonomy" id="4058"/>
    <lineage>
        <taxon>Eukaryota</taxon>
        <taxon>Viridiplantae</taxon>
        <taxon>Streptophyta</taxon>
        <taxon>Embryophyta</taxon>
        <taxon>Tracheophyta</taxon>
        <taxon>Spermatophyta</taxon>
        <taxon>Magnoliopsida</taxon>
        <taxon>eudicotyledons</taxon>
        <taxon>Gunneridae</taxon>
        <taxon>Pentapetalae</taxon>
        <taxon>asterids</taxon>
        <taxon>lamiids</taxon>
        <taxon>Gentianales</taxon>
        <taxon>Apocynaceae</taxon>
        <taxon>Rauvolfioideae</taxon>
        <taxon>Vinceae</taxon>
        <taxon>Catharanthinae</taxon>
        <taxon>Catharanthus</taxon>
    </lineage>
</organism>